<sequence length="113" mass="12480">MQIATRNSIKSQSLHGKHRHQGPLRSTIGHFIPSYTHPFPLSKPFLTVRRTIGSVSQSPSPYKKERRHAFTIFANTVHTAIVLGCGVHENVFGEREDGASNSNRAKGCFNSPG</sequence>
<protein>
    <submittedName>
        <fullName evidence="2">Uncharacterized protein</fullName>
    </submittedName>
</protein>
<evidence type="ECO:0000313" key="2">
    <source>
        <dbReference type="EMBL" id="GIY23340.1"/>
    </source>
</evidence>
<accession>A0AAV4RNM7</accession>
<dbReference type="AlphaFoldDB" id="A0AAV4RNM7"/>
<feature type="compositionally biased region" description="Polar residues" evidence="1">
    <location>
        <begin position="1"/>
        <end position="14"/>
    </location>
</feature>
<feature type="region of interest" description="Disordered" evidence="1">
    <location>
        <begin position="1"/>
        <end position="27"/>
    </location>
</feature>
<feature type="region of interest" description="Disordered" evidence="1">
    <location>
        <begin position="93"/>
        <end position="113"/>
    </location>
</feature>
<dbReference type="Proteomes" id="UP001054837">
    <property type="component" value="Unassembled WGS sequence"/>
</dbReference>
<keyword evidence="3" id="KW-1185">Reference proteome</keyword>
<name>A0AAV4RNM7_9ARAC</name>
<evidence type="ECO:0000313" key="3">
    <source>
        <dbReference type="Proteomes" id="UP001054837"/>
    </source>
</evidence>
<dbReference type="EMBL" id="BPLQ01006536">
    <property type="protein sequence ID" value="GIY23340.1"/>
    <property type="molecule type" value="Genomic_DNA"/>
</dbReference>
<proteinExistence type="predicted"/>
<comment type="caution">
    <text evidence="2">The sequence shown here is derived from an EMBL/GenBank/DDBJ whole genome shotgun (WGS) entry which is preliminary data.</text>
</comment>
<organism evidence="2 3">
    <name type="scientific">Caerostris darwini</name>
    <dbReference type="NCBI Taxonomy" id="1538125"/>
    <lineage>
        <taxon>Eukaryota</taxon>
        <taxon>Metazoa</taxon>
        <taxon>Ecdysozoa</taxon>
        <taxon>Arthropoda</taxon>
        <taxon>Chelicerata</taxon>
        <taxon>Arachnida</taxon>
        <taxon>Araneae</taxon>
        <taxon>Araneomorphae</taxon>
        <taxon>Entelegynae</taxon>
        <taxon>Araneoidea</taxon>
        <taxon>Araneidae</taxon>
        <taxon>Caerostris</taxon>
    </lineage>
</organism>
<gene>
    <name evidence="2" type="ORF">CDAR_394811</name>
</gene>
<reference evidence="2 3" key="1">
    <citation type="submission" date="2021-06" db="EMBL/GenBank/DDBJ databases">
        <title>Caerostris darwini draft genome.</title>
        <authorList>
            <person name="Kono N."/>
            <person name="Arakawa K."/>
        </authorList>
    </citation>
    <scope>NUCLEOTIDE SEQUENCE [LARGE SCALE GENOMIC DNA]</scope>
</reference>
<evidence type="ECO:0000256" key="1">
    <source>
        <dbReference type="SAM" id="MobiDB-lite"/>
    </source>
</evidence>